<accession>E2C060</accession>
<evidence type="ECO:0000313" key="1">
    <source>
        <dbReference type="EMBL" id="EFN78670.1"/>
    </source>
</evidence>
<dbReference type="EMBL" id="GL451750">
    <property type="protein sequence ID" value="EFN78670.1"/>
    <property type="molecule type" value="Genomic_DNA"/>
</dbReference>
<sequence length="98" mass="11175">MRWHSGRTTMQQRVKHYVLMHLFCYTRSPHNGSVQFPVRFVLAEKCVNAVAESESPRFFANSHDPVSPSDDLADNALVRHFCSLDIVQGGQKFLGKLK</sequence>
<organism evidence="2">
    <name type="scientific">Harpegnathos saltator</name>
    <name type="common">Jerdon's jumping ant</name>
    <dbReference type="NCBI Taxonomy" id="610380"/>
    <lineage>
        <taxon>Eukaryota</taxon>
        <taxon>Metazoa</taxon>
        <taxon>Ecdysozoa</taxon>
        <taxon>Arthropoda</taxon>
        <taxon>Hexapoda</taxon>
        <taxon>Insecta</taxon>
        <taxon>Pterygota</taxon>
        <taxon>Neoptera</taxon>
        <taxon>Endopterygota</taxon>
        <taxon>Hymenoptera</taxon>
        <taxon>Apocrita</taxon>
        <taxon>Aculeata</taxon>
        <taxon>Formicoidea</taxon>
        <taxon>Formicidae</taxon>
        <taxon>Ponerinae</taxon>
        <taxon>Ponerini</taxon>
        <taxon>Harpegnathos</taxon>
    </lineage>
</organism>
<gene>
    <name evidence="1" type="ORF">EAI_05738</name>
</gene>
<name>E2C060_HARSA</name>
<keyword evidence="2" id="KW-1185">Reference proteome</keyword>
<proteinExistence type="predicted"/>
<dbReference type="AlphaFoldDB" id="E2C060"/>
<reference evidence="1 2" key="1">
    <citation type="journal article" date="2010" name="Science">
        <title>Genomic comparison of the ants Camponotus floridanus and Harpegnathos saltator.</title>
        <authorList>
            <person name="Bonasio R."/>
            <person name="Zhang G."/>
            <person name="Ye C."/>
            <person name="Mutti N.S."/>
            <person name="Fang X."/>
            <person name="Qin N."/>
            <person name="Donahue G."/>
            <person name="Yang P."/>
            <person name="Li Q."/>
            <person name="Li C."/>
            <person name="Zhang P."/>
            <person name="Huang Z."/>
            <person name="Berger S.L."/>
            <person name="Reinberg D."/>
            <person name="Wang J."/>
            <person name="Liebig J."/>
        </authorList>
    </citation>
    <scope>NUCLEOTIDE SEQUENCE [LARGE SCALE GENOMIC DNA]</scope>
    <source>
        <strain evidence="1 2">R22 G/1</strain>
    </source>
</reference>
<dbReference type="Proteomes" id="UP000008237">
    <property type="component" value="Unassembled WGS sequence"/>
</dbReference>
<dbReference type="InParanoid" id="E2C060"/>
<protein>
    <submittedName>
        <fullName evidence="1">Uncharacterized protein</fullName>
    </submittedName>
</protein>
<evidence type="ECO:0000313" key="2">
    <source>
        <dbReference type="Proteomes" id="UP000008237"/>
    </source>
</evidence>